<evidence type="ECO:0000313" key="3">
    <source>
        <dbReference type="Proteomes" id="UP000001497"/>
    </source>
</evidence>
<protein>
    <recommendedName>
        <fullName evidence="4">Lipoprotein</fullName>
    </recommendedName>
</protein>
<evidence type="ECO:0008006" key="4">
    <source>
        <dbReference type="Google" id="ProtNLM"/>
    </source>
</evidence>
<proteinExistence type="predicted"/>
<evidence type="ECO:0000256" key="1">
    <source>
        <dbReference type="SAM" id="SignalP"/>
    </source>
</evidence>
<feature type="signal peptide" evidence="1">
    <location>
        <begin position="1"/>
        <end position="19"/>
    </location>
</feature>
<name>A0ABM5LJR1_FIBSS</name>
<reference evidence="2" key="1">
    <citation type="submission" date="2009-10" db="EMBL/GenBank/DDBJ databases">
        <title>Complete sequence of Fibrobacter succinogenes subsp. succinogenes S85.</title>
        <authorList>
            <consortium name="US DOE Joint Genome Institute"/>
            <person name="Lucas S."/>
            <person name="Copeland A."/>
            <person name="Lapidus A."/>
            <person name="Glavina del Rio T."/>
            <person name="Tice H."/>
            <person name="Bruce D."/>
            <person name="Goodwin L."/>
            <person name="Pitluck S."/>
            <person name="Chertkov O."/>
            <person name="Detter J.C."/>
            <person name="Han C."/>
            <person name="Tapia R."/>
            <person name="Larimer F."/>
            <person name="Land M."/>
            <person name="Hauser L."/>
            <person name="Kyrpides N."/>
            <person name="Mikhailova N."/>
            <person name="Weimer P.J."/>
            <person name="Stevenson D.M."/>
            <person name="Boyum J."/>
            <person name="Brumm P.I."/>
            <person name="Mead D."/>
        </authorList>
    </citation>
    <scope>NUCLEOTIDE SEQUENCE [LARGE SCALE GENOMIC DNA]</scope>
    <source>
        <strain evidence="2">S85</strain>
    </source>
</reference>
<organism evidence="2 3">
    <name type="scientific">Fibrobacter succinogenes (strain ATCC 19169 / S85)</name>
    <dbReference type="NCBI Taxonomy" id="59374"/>
    <lineage>
        <taxon>Bacteria</taxon>
        <taxon>Pseudomonadati</taxon>
        <taxon>Fibrobacterota</taxon>
        <taxon>Fibrobacteria</taxon>
        <taxon>Fibrobacterales</taxon>
        <taxon>Fibrobacteraceae</taxon>
        <taxon>Fibrobacter</taxon>
    </lineage>
</organism>
<keyword evidence="1" id="KW-0732">Signal</keyword>
<dbReference type="EMBL" id="CP001792">
    <property type="protein sequence ID" value="ACX75894.1"/>
    <property type="molecule type" value="Genomic_DNA"/>
</dbReference>
<accession>A0ABM5LJR1</accession>
<evidence type="ECO:0000313" key="2">
    <source>
        <dbReference type="EMBL" id="ACX75894.1"/>
    </source>
</evidence>
<keyword evidence="3" id="KW-1185">Reference proteome</keyword>
<feature type="chain" id="PRO_5046062372" description="Lipoprotein" evidence="1">
    <location>
        <begin position="20"/>
        <end position="142"/>
    </location>
</feature>
<sequence>MKFSHALILASSLAFFACGGDDDDSPAGPSKTTYDCSVKGGVKVVSPTVSETFKVGDEITVVFGTDVEDNGYRIIFKNGTSDQGFDLLDEAYDAVMDGKTCNEVKVKLDADRGVEATMHAIIRVAPYNKQNQGNNSELFIVK</sequence>
<dbReference type="PROSITE" id="PS51257">
    <property type="entry name" value="PROKAR_LIPOPROTEIN"/>
    <property type="match status" value="1"/>
</dbReference>
<gene>
    <name evidence="2" type="ordered locus">Fisuc_2308</name>
</gene>
<dbReference type="RefSeq" id="WP_015732258.1">
    <property type="nucleotide sequence ID" value="NC_013410.1"/>
</dbReference>
<dbReference type="Proteomes" id="UP000001497">
    <property type="component" value="Chromosome"/>
</dbReference>